<gene>
    <name evidence="2" type="ORF">DSM104440_00596</name>
</gene>
<organism evidence="2 3">
    <name type="scientific">Usitatibacter palustris</name>
    <dbReference type="NCBI Taxonomy" id="2732487"/>
    <lineage>
        <taxon>Bacteria</taxon>
        <taxon>Pseudomonadati</taxon>
        <taxon>Pseudomonadota</taxon>
        <taxon>Betaproteobacteria</taxon>
        <taxon>Nitrosomonadales</taxon>
        <taxon>Usitatibacteraceae</taxon>
        <taxon>Usitatibacter</taxon>
    </lineage>
</organism>
<evidence type="ECO:0000256" key="1">
    <source>
        <dbReference type="SAM" id="SignalP"/>
    </source>
</evidence>
<keyword evidence="3" id="KW-1185">Reference proteome</keyword>
<dbReference type="Proteomes" id="UP000503096">
    <property type="component" value="Chromosome"/>
</dbReference>
<evidence type="ECO:0000313" key="2">
    <source>
        <dbReference type="EMBL" id="QJR13806.1"/>
    </source>
</evidence>
<sequence>MANNEMRGEYPLRRGFGAVLACALMLLGTTAHAASSGVHLTPRLTSVEGGTSQIFSVRLFDAAGGPAAGETVTFTNDACGLFPGGGYFEDVTSDPGGVANISFTADPLGGVVCDVTATAGPASVRFEVVTYTTSQIEIVPATPATRPAPGQPYLLSAAVRMGQYTLYNLEVSVRVLPDQAVTAFFLPPSNAVSANTGQNGTVAFTVQPDSNVGTYDLELRLGDYTRIVTIYFNAGFNHQGLWWVGESENGWGVTVVQHGDKLFVVFFTYDLVGNPIWYAMPSGAWTTGGAGFTGQLYLSRGSPFHSAYNAAAFDPRPVGFAKLNLTDPAAISLEYTIDDISDVKQLTQFPFAEGPPSDPRFDDMWWGGESMNGQGVAVLQREQALFLLLFAYRDNGSAQWFSMPSGTWTTPTTYEGRIYRTVGWPWLGRVYLPERLEVIDVGSYRFRTLPNGTAALDYTIDGRSGSLALSRFPF</sequence>
<dbReference type="InterPro" id="IPR013783">
    <property type="entry name" value="Ig-like_fold"/>
</dbReference>
<dbReference type="EMBL" id="CP053073">
    <property type="protein sequence ID" value="QJR13806.1"/>
    <property type="molecule type" value="Genomic_DNA"/>
</dbReference>
<feature type="chain" id="PRO_5026668777" description="Big-1 domain-containing protein" evidence="1">
    <location>
        <begin position="34"/>
        <end position="474"/>
    </location>
</feature>
<dbReference type="KEGG" id="upl:DSM104440_00596"/>
<protein>
    <recommendedName>
        <fullName evidence="4">Big-1 domain-containing protein</fullName>
    </recommendedName>
</protein>
<evidence type="ECO:0008006" key="4">
    <source>
        <dbReference type="Google" id="ProtNLM"/>
    </source>
</evidence>
<dbReference type="AlphaFoldDB" id="A0A6M4H2Q6"/>
<dbReference type="Gene3D" id="2.60.40.10">
    <property type="entry name" value="Immunoglobulins"/>
    <property type="match status" value="1"/>
</dbReference>
<name>A0A6M4H2Q6_9PROT</name>
<keyword evidence="1" id="KW-0732">Signal</keyword>
<evidence type="ECO:0000313" key="3">
    <source>
        <dbReference type="Proteomes" id="UP000503096"/>
    </source>
</evidence>
<accession>A0A6M4H2Q6</accession>
<dbReference type="InParanoid" id="A0A6M4H2Q6"/>
<dbReference type="RefSeq" id="WP_171160546.1">
    <property type="nucleotide sequence ID" value="NZ_CP053073.1"/>
</dbReference>
<feature type="signal peptide" evidence="1">
    <location>
        <begin position="1"/>
        <end position="33"/>
    </location>
</feature>
<reference evidence="2 3" key="1">
    <citation type="submission" date="2020-04" db="EMBL/GenBank/DDBJ databases">
        <title>Usitatibacter rugosus gen. nov., sp. nov. and Usitatibacter palustris sp. nov., novel members of Usitatibacteraceae fam. nov. within the order Nitrosomonadales isolated from soil.</title>
        <authorList>
            <person name="Huber K.J."/>
            <person name="Neumann-Schaal M."/>
            <person name="Geppert A."/>
            <person name="Luckner M."/>
            <person name="Wanner G."/>
            <person name="Overmann J."/>
        </authorList>
    </citation>
    <scope>NUCLEOTIDE SEQUENCE [LARGE SCALE GENOMIC DNA]</scope>
    <source>
        <strain evidence="2 3">Swamp67</strain>
    </source>
</reference>
<proteinExistence type="predicted"/>